<accession>A0A3P6GXD9</accession>
<proteinExistence type="predicted"/>
<dbReference type="AlphaFoldDB" id="A0A3P6GXD9"/>
<organism evidence="1">
    <name type="scientific">Brassica oleracea</name>
    <name type="common">Wild cabbage</name>
    <dbReference type="NCBI Taxonomy" id="3712"/>
    <lineage>
        <taxon>Eukaryota</taxon>
        <taxon>Viridiplantae</taxon>
        <taxon>Streptophyta</taxon>
        <taxon>Embryophyta</taxon>
        <taxon>Tracheophyta</taxon>
        <taxon>Spermatophyta</taxon>
        <taxon>Magnoliopsida</taxon>
        <taxon>eudicotyledons</taxon>
        <taxon>Gunneridae</taxon>
        <taxon>Pentapetalae</taxon>
        <taxon>rosids</taxon>
        <taxon>malvids</taxon>
        <taxon>Brassicales</taxon>
        <taxon>Brassicaceae</taxon>
        <taxon>Brassiceae</taxon>
        <taxon>Brassica</taxon>
    </lineage>
</organism>
<dbReference type="EMBL" id="LR031880">
    <property type="protein sequence ID" value="VDD60542.1"/>
    <property type="molecule type" value="Genomic_DNA"/>
</dbReference>
<sequence>MGCAGSTQSQAEGPVKKIRKPKPFRTLLLTMAVGTKEIWMHYVLLLKMTYLLRKQSWTVQESLFRTMISLPAMMREVLSMSCLSMFLASLPTWWKKVD</sequence>
<reference evidence="1" key="1">
    <citation type="submission" date="2018-11" db="EMBL/GenBank/DDBJ databases">
        <authorList>
            <consortium name="Genoscope - CEA"/>
            <person name="William W."/>
        </authorList>
    </citation>
    <scope>NUCLEOTIDE SEQUENCE</scope>
</reference>
<gene>
    <name evidence="1" type="ORF">BOLC6T35995H</name>
</gene>
<name>A0A3P6GXD9_BRAOL</name>
<protein>
    <submittedName>
        <fullName evidence="1">Uncharacterized protein</fullName>
    </submittedName>
</protein>
<evidence type="ECO:0000313" key="1">
    <source>
        <dbReference type="EMBL" id="VDD60542.1"/>
    </source>
</evidence>